<evidence type="ECO:0000256" key="3">
    <source>
        <dbReference type="ARBA" id="ARBA00022679"/>
    </source>
</evidence>
<evidence type="ECO:0000256" key="5">
    <source>
        <dbReference type="ARBA" id="ARBA00022723"/>
    </source>
</evidence>
<organism evidence="10">
    <name type="scientific">hydrothermal vent metagenome</name>
    <dbReference type="NCBI Taxonomy" id="652676"/>
    <lineage>
        <taxon>unclassified sequences</taxon>
        <taxon>metagenomes</taxon>
        <taxon>ecological metagenomes</taxon>
    </lineage>
</organism>
<dbReference type="GO" id="GO:0046872">
    <property type="term" value="F:metal ion binding"/>
    <property type="evidence" value="ECO:0007669"/>
    <property type="project" value="UniProtKB-KW"/>
</dbReference>
<dbReference type="InterPro" id="IPR000905">
    <property type="entry name" value="Gcp-like_dom"/>
</dbReference>
<dbReference type="EMBL" id="UOGC01000001">
    <property type="protein sequence ID" value="VAX14927.1"/>
    <property type="molecule type" value="Genomic_DNA"/>
</dbReference>
<dbReference type="SUPFAM" id="SSF53067">
    <property type="entry name" value="Actin-like ATPase domain"/>
    <property type="match status" value="1"/>
</dbReference>
<reference evidence="10" key="1">
    <citation type="submission" date="2018-06" db="EMBL/GenBank/DDBJ databases">
        <authorList>
            <person name="Zhirakovskaya E."/>
        </authorList>
    </citation>
    <scope>NUCLEOTIDE SEQUENCE</scope>
</reference>
<dbReference type="PROSITE" id="PS01016">
    <property type="entry name" value="GLYCOPROTEASE"/>
    <property type="match status" value="1"/>
</dbReference>
<dbReference type="FunFam" id="3.30.420.40:FF:000040">
    <property type="entry name" value="tRNA N6-adenosine threonylcarbamoyltransferase"/>
    <property type="match status" value="1"/>
</dbReference>
<dbReference type="PANTHER" id="PTHR11735">
    <property type="entry name" value="TRNA N6-ADENOSINE THREONYLCARBAMOYLTRANSFERASE"/>
    <property type="match status" value="1"/>
</dbReference>
<dbReference type="Pfam" id="PF00814">
    <property type="entry name" value="TsaD"/>
    <property type="match status" value="1"/>
</dbReference>
<evidence type="ECO:0000256" key="2">
    <source>
        <dbReference type="ARBA" id="ARBA00022490"/>
    </source>
</evidence>
<sequence>MNKSIISIAIETSCDETAITVLRGRFEPLAEIVASQHEIHGKYGGIVPELACRRHAELIRPLVHDALEQAGVGFADLNLVSVTRGPGLVGALLVGLSYAKGLAFGLDLPLVGVNHLEGHVSAAFITQPDLPFPLLALLVSGGHTELFLVQKTGKMKRLGGTRDDAAGEVFDKVAKFLDLGYPGGPPVEKMSAKGEAKYRIPVAMAKSGTPEFSFSGPKTAVKHLIQKLKEENGNSLPIRDICASFQKSIIDALELKTQVAIKSSKPASIAVVGGVACNNALRERMTLLGERLGIPVIIPKPELCSDNATMIGTAGVTMYLDNPESGEWRDYLNMDAKPGWLS</sequence>
<comment type="catalytic activity">
    <reaction evidence="8">
        <text>L-threonylcarbamoyladenylate + adenosine(37) in tRNA = N(6)-L-threonylcarbamoyladenosine(37) in tRNA + AMP + H(+)</text>
        <dbReference type="Rhea" id="RHEA:37059"/>
        <dbReference type="Rhea" id="RHEA-COMP:10162"/>
        <dbReference type="Rhea" id="RHEA-COMP:10163"/>
        <dbReference type="ChEBI" id="CHEBI:15378"/>
        <dbReference type="ChEBI" id="CHEBI:73682"/>
        <dbReference type="ChEBI" id="CHEBI:74411"/>
        <dbReference type="ChEBI" id="CHEBI:74418"/>
        <dbReference type="ChEBI" id="CHEBI:456215"/>
        <dbReference type="EC" id="2.3.1.234"/>
    </reaction>
</comment>
<keyword evidence="3 10" id="KW-0808">Transferase</keyword>
<keyword evidence="4" id="KW-0819">tRNA processing</keyword>
<dbReference type="PANTHER" id="PTHR11735:SF6">
    <property type="entry name" value="TRNA N6-ADENOSINE THREONYLCARBAMOYLTRANSFERASE, MITOCHONDRIAL"/>
    <property type="match status" value="1"/>
</dbReference>
<name>A0A3B1CDP0_9ZZZZ</name>
<dbReference type="HAMAP" id="MF_01445">
    <property type="entry name" value="TsaD"/>
    <property type="match status" value="1"/>
</dbReference>
<dbReference type="EC" id="2.3.1.234" evidence="1"/>
<dbReference type="Gene3D" id="3.30.420.40">
    <property type="match status" value="2"/>
</dbReference>
<gene>
    <name evidence="10" type="ORF">MNBD_NITROSPINAE01-573</name>
</gene>
<dbReference type="InterPro" id="IPR017860">
    <property type="entry name" value="Peptidase_M22_CS"/>
</dbReference>
<evidence type="ECO:0000256" key="7">
    <source>
        <dbReference type="ARBA" id="ARBA00023315"/>
    </source>
</evidence>
<dbReference type="FunFam" id="3.30.420.40:FF:000012">
    <property type="entry name" value="tRNA N6-adenosine threonylcarbamoyltransferase"/>
    <property type="match status" value="1"/>
</dbReference>
<evidence type="ECO:0000259" key="9">
    <source>
        <dbReference type="Pfam" id="PF00814"/>
    </source>
</evidence>
<dbReference type="GO" id="GO:0061711">
    <property type="term" value="F:tRNA N(6)-L-threonylcarbamoyladenine synthase activity"/>
    <property type="evidence" value="ECO:0007669"/>
    <property type="project" value="UniProtKB-EC"/>
</dbReference>
<evidence type="ECO:0000256" key="8">
    <source>
        <dbReference type="ARBA" id="ARBA00048117"/>
    </source>
</evidence>
<dbReference type="InterPro" id="IPR043129">
    <property type="entry name" value="ATPase_NBD"/>
</dbReference>
<dbReference type="CDD" id="cd24133">
    <property type="entry name" value="ASKHA_NBD_TsaD_bac"/>
    <property type="match status" value="1"/>
</dbReference>
<proteinExistence type="inferred from homology"/>
<accession>A0A3B1CDP0</accession>
<keyword evidence="6" id="KW-0408">Iron</keyword>
<dbReference type="InterPro" id="IPR017861">
    <property type="entry name" value="KAE1/TsaD"/>
</dbReference>
<dbReference type="AlphaFoldDB" id="A0A3B1CDP0"/>
<keyword evidence="7 10" id="KW-0012">Acyltransferase</keyword>
<keyword evidence="5" id="KW-0479">Metal-binding</keyword>
<protein>
    <recommendedName>
        <fullName evidence="1">N(6)-L-threonylcarbamoyladenine synthase</fullName>
        <ecNumber evidence="1">2.3.1.234</ecNumber>
    </recommendedName>
</protein>
<dbReference type="PRINTS" id="PR00789">
    <property type="entry name" value="OSIALOPTASE"/>
</dbReference>
<dbReference type="GO" id="GO:0002949">
    <property type="term" value="P:tRNA threonylcarbamoyladenosine modification"/>
    <property type="evidence" value="ECO:0007669"/>
    <property type="project" value="InterPro"/>
</dbReference>
<evidence type="ECO:0000256" key="6">
    <source>
        <dbReference type="ARBA" id="ARBA00023004"/>
    </source>
</evidence>
<dbReference type="NCBIfam" id="TIGR00329">
    <property type="entry name" value="gcp_kae1"/>
    <property type="match status" value="1"/>
</dbReference>
<dbReference type="NCBIfam" id="TIGR03723">
    <property type="entry name" value="T6A_TsaD_YgjD"/>
    <property type="match status" value="1"/>
</dbReference>
<evidence type="ECO:0000256" key="4">
    <source>
        <dbReference type="ARBA" id="ARBA00022694"/>
    </source>
</evidence>
<dbReference type="InterPro" id="IPR022450">
    <property type="entry name" value="TsaD"/>
</dbReference>
<evidence type="ECO:0000256" key="1">
    <source>
        <dbReference type="ARBA" id="ARBA00012156"/>
    </source>
</evidence>
<evidence type="ECO:0000313" key="10">
    <source>
        <dbReference type="EMBL" id="VAX14927.1"/>
    </source>
</evidence>
<keyword evidence="2" id="KW-0963">Cytoplasm</keyword>
<feature type="domain" description="Gcp-like" evidence="9">
    <location>
        <begin position="29"/>
        <end position="312"/>
    </location>
</feature>